<dbReference type="InterPro" id="IPR036291">
    <property type="entry name" value="NAD(P)-bd_dom_sf"/>
</dbReference>
<keyword evidence="14" id="KW-0443">Lipid metabolism</keyword>
<evidence type="ECO:0000256" key="19">
    <source>
        <dbReference type="ARBA" id="ARBA00033119"/>
    </source>
</evidence>
<comment type="catalytic activity">
    <reaction evidence="33">
        <text>an n-alkanal + NADP(+) = an alk-2-enal + NADPH + H(+)</text>
        <dbReference type="Rhea" id="RHEA:13737"/>
        <dbReference type="ChEBI" id="CHEBI:12834"/>
        <dbReference type="ChEBI" id="CHEBI:13757"/>
        <dbReference type="ChEBI" id="CHEBI:15378"/>
        <dbReference type="ChEBI" id="CHEBI:57783"/>
        <dbReference type="ChEBI" id="CHEBI:58349"/>
        <dbReference type="EC" id="1.3.1.74"/>
    </reaction>
    <physiologicalReaction direction="right-to-left" evidence="33">
        <dbReference type="Rhea" id="RHEA:13739"/>
    </physiologicalReaction>
</comment>
<dbReference type="OrthoDB" id="809632at2759"/>
<evidence type="ECO:0000256" key="5">
    <source>
        <dbReference type="ARBA" id="ARBA00012410"/>
    </source>
</evidence>
<dbReference type="GO" id="GO:0006693">
    <property type="term" value="P:prostaglandin metabolic process"/>
    <property type="evidence" value="ECO:0007669"/>
    <property type="project" value="UniProtKB-KW"/>
</dbReference>
<evidence type="ECO:0000256" key="4">
    <source>
        <dbReference type="ARBA" id="ARBA00011981"/>
    </source>
</evidence>
<evidence type="ECO:0000256" key="9">
    <source>
        <dbReference type="ARBA" id="ARBA00022553"/>
    </source>
</evidence>
<evidence type="ECO:0000256" key="11">
    <source>
        <dbReference type="ARBA" id="ARBA00022857"/>
    </source>
</evidence>
<comment type="catalytic activity">
    <reaction evidence="20">
        <text>octanal + NADP(+) = (2E)-octenal + NADPH + H(+)</text>
        <dbReference type="Rhea" id="RHEA:50780"/>
        <dbReference type="ChEBI" id="CHEBI:15378"/>
        <dbReference type="ChEBI" id="CHEBI:17935"/>
        <dbReference type="ChEBI" id="CHEBI:57783"/>
        <dbReference type="ChEBI" id="CHEBI:58349"/>
        <dbReference type="ChEBI" id="CHEBI:61748"/>
    </reaction>
    <physiologicalReaction direction="right-to-left" evidence="20">
        <dbReference type="Rhea" id="RHEA:50782"/>
    </physiologicalReaction>
</comment>
<dbReference type="CDD" id="cd08294">
    <property type="entry name" value="leukotriene_B4_DH_like"/>
    <property type="match status" value="1"/>
</dbReference>
<keyword evidence="13" id="KW-0560">Oxidoreductase</keyword>
<evidence type="ECO:0000256" key="14">
    <source>
        <dbReference type="ARBA" id="ARBA00023098"/>
    </source>
</evidence>
<comment type="subcellular location">
    <subcellularLocation>
        <location evidence="1">Cytoplasm</location>
    </subcellularLocation>
</comment>
<dbReference type="InterPro" id="IPR045010">
    <property type="entry name" value="MDR_fam"/>
</dbReference>
<evidence type="ECO:0000256" key="29">
    <source>
        <dbReference type="ARBA" id="ARBA00048591"/>
    </source>
</evidence>
<dbReference type="GO" id="GO:0032440">
    <property type="term" value="F:2-alkenal reductase [NAD(P)H] activity"/>
    <property type="evidence" value="ECO:0007669"/>
    <property type="project" value="UniProtKB-EC"/>
</dbReference>
<evidence type="ECO:0000256" key="20">
    <source>
        <dbReference type="ARBA" id="ARBA00047461"/>
    </source>
</evidence>
<dbReference type="GO" id="GO:0047522">
    <property type="term" value="F:15-oxoprostaglandin 13-reductase [NAD(P)+] activity"/>
    <property type="evidence" value="ECO:0007669"/>
    <property type="project" value="UniProtKB-EC"/>
</dbReference>
<evidence type="ECO:0000256" key="31">
    <source>
        <dbReference type="ARBA" id="ARBA00049068"/>
    </source>
</evidence>
<evidence type="ECO:0000313" key="37">
    <source>
        <dbReference type="Proteomes" id="UP000594454"/>
    </source>
</evidence>
<keyword evidence="12" id="KW-0007">Acetylation</keyword>
<dbReference type="SMART" id="SM00829">
    <property type="entry name" value="PKS_ER"/>
    <property type="match status" value="1"/>
</dbReference>
<evidence type="ECO:0000256" key="13">
    <source>
        <dbReference type="ARBA" id="ARBA00023002"/>
    </source>
</evidence>
<evidence type="ECO:0000256" key="30">
    <source>
        <dbReference type="ARBA" id="ARBA00048953"/>
    </source>
</evidence>
<evidence type="ECO:0000256" key="22">
    <source>
        <dbReference type="ARBA" id="ARBA00047742"/>
    </source>
</evidence>
<evidence type="ECO:0000256" key="32">
    <source>
        <dbReference type="ARBA" id="ARBA00049070"/>
    </source>
</evidence>
<dbReference type="InParanoid" id="A0A7R8YMF0"/>
<evidence type="ECO:0000256" key="26">
    <source>
        <dbReference type="ARBA" id="ARBA00048066"/>
    </source>
</evidence>
<dbReference type="InterPro" id="IPR014190">
    <property type="entry name" value="PTGR1"/>
</dbReference>
<evidence type="ECO:0000256" key="33">
    <source>
        <dbReference type="ARBA" id="ARBA00049179"/>
    </source>
</evidence>
<feature type="domain" description="Enoyl reductase (ER)" evidence="35">
    <location>
        <begin position="17"/>
        <end position="335"/>
    </location>
</feature>
<proteinExistence type="inferred from homology"/>
<evidence type="ECO:0000256" key="17">
    <source>
        <dbReference type="ARBA" id="ARBA00032255"/>
    </source>
</evidence>
<dbReference type="EC" id="1.3.1.74" evidence="5"/>
<evidence type="ECO:0000256" key="7">
    <source>
        <dbReference type="ARBA" id="ARBA00022490"/>
    </source>
</evidence>
<dbReference type="Gene3D" id="3.40.50.720">
    <property type="entry name" value="NAD(P)-binding Rossmann-like Domain"/>
    <property type="match status" value="1"/>
</dbReference>
<keyword evidence="7" id="KW-0963">Cytoplasm</keyword>
<dbReference type="InterPro" id="IPR013149">
    <property type="entry name" value="ADH-like_C"/>
</dbReference>
<organism evidence="36 37">
    <name type="scientific">Hermetia illucens</name>
    <name type="common">Black soldier fly</name>
    <dbReference type="NCBI Taxonomy" id="343691"/>
    <lineage>
        <taxon>Eukaryota</taxon>
        <taxon>Metazoa</taxon>
        <taxon>Ecdysozoa</taxon>
        <taxon>Arthropoda</taxon>
        <taxon>Hexapoda</taxon>
        <taxon>Insecta</taxon>
        <taxon>Pterygota</taxon>
        <taxon>Neoptera</taxon>
        <taxon>Endopterygota</taxon>
        <taxon>Diptera</taxon>
        <taxon>Brachycera</taxon>
        <taxon>Stratiomyomorpha</taxon>
        <taxon>Stratiomyidae</taxon>
        <taxon>Hermetiinae</taxon>
        <taxon>Hermetia</taxon>
    </lineage>
</organism>
<evidence type="ECO:0000256" key="12">
    <source>
        <dbReference type="ARBA" id="ARBA00022990"/>
    </source>
</evidence>
<comment type="catalytic activity">
    <reaction evidence="25">
        <text>dodecanal + NADP(+) = (2E)-dodecenal + NADPH + H(+)</text>
        <dbReference type="Rhea" id="RHEA:50784"/>
        <dbReference type="ChEBI" id="CHEBI:15378"/>
        <dbReference type="ChEBI" id="CHEBI:27836"/>
        <dbReference type="ChEBI" id="CHEBI:57783"/>
        <dbReference type="ChEBI" id="CHEBI:58349"/>
        <dbReference type="ChEBI" id="CHEBI:133741"/>
    </reaction>
    <physiologicalReaction direction="right-to-left" evidence="25">
        <dbReference type="Rhea" id="RHEA:50786"/>
    </physiologicalReaction>
</comment>
<dbReference type="Pfam" id="PF16884">
    <property type="entry name" value="ADH_N_2"/>
    <property type="match status" value="1"/>
</dbReference>
<comment type="similarity">
    <text evidence="2">Belongs to the NADP-dependent oxidoreductase L4BD family.</text>
</comment>
<reference evidence="36 37" key="1">
    <citation type="submission" date="2020-11" db="EMBL/GenBank/DDBJ databases">
        <authorList>
            <person name="Wallbank WR R."/>
            <person name="Pardo Diaz C."/>
            <person name="Kozak K."/>
            <person name="Martin S."/>
            <person name="Jiggins C."/>
            <person name="Moest M."/>
            <person name="Warren A I."/>
            <person name="Generalovic N T."/>
            <person name="Byers J.R.P. K."/>
            <person name="Montejo-Kovacevich G."/>
            <person name="Yen C E."/>
        </authorList>
    </citation>
    <scope>NUCLEOTIDE SEQUENCE [LARGE SCALE GENOMIC DNA]</scope>
</reference>
<evidence type="ECO:0000256" key="10">
    <source>
        <dbReference type="ARBA" id="ARBA00022832"/>
    </source>
</evidence>
<evidence type="ECO:0000313" key="36">
    <source>
        <dbReference type="EMBL" id="CAD7078561.1"/>
    </source>
</evidence>
<dbReference type="SUPFAM" id="SSF50129">
    <property type="entry name" value="GroES-like"/>
    <property type="match status" value="2"/>
</dbReference>
<evidence type="ECO:0000256" key="3">
    <source>
        <dbReference type="ARBA" id="ARBA00011852"/>
    </source>
</evidence>
<evidence type="ECO:0000256" key="8">
    <source>
        <dbReference type="ARBA" id="ARBA00022501"/>
    </source>
</evidence>
<comment type="catalytic activity">
    <reaction evidence="29">
        <text>20-hydroxy-leukotriene B4 + NADP(+) = 12-oxo-20-hydroxy-leukotriene B4 + NADPH + H(+)</text>
        <dbReference type="Rhea" id="RHEA:51208"/>
        <dbReference type="ChEBI" id="CHEBI:15378"/>
        <dbReference type="ChEBI" id="CHEBI:57460"/>
        <dbReference type="ChEBI" id="CHEBI:57783"/>
        <dbReference type="ChEBI" id="CHEBI:58349"/>
        <dbReference type="ChEBI" id="CHEBI:133346"/>
    </reaction>
    <physiologicalReaction direction="left-to-right" evidence="29">
        <dbReference type="Rhea" id="RHEA:51209"/>
    </physiologicalReaction>
</comment>
<dbReference type="PANTHER" id="PTHR43205">
    <property type="entry name" value="PROSTAGLANDIN REDUCTASE"/>
    <property type="match status" value="1"/>
</dbReference>
<dbReference type="GO" id="GO:0005737">
    <property type="term" value="C:cytoplasm"/>
    <property type="evidence" value="ECO:0007669"/>
    <property type="project" value="UniProtKB-SubCell"/>
</dbReference>
<dbReference type="PANTHER" id="PTHR43205:SF7">
    <property type="entry name" value="PROSTAGLANDIN REDUCTASE 1"/>
    <property type="match status" value="1"/>
</dbReference>
<comment type="catalytic activity">
    <reaction evidence="34">
        <text>hexanal + NADP(+) = (E)-hex-2-enal + NADPH + H(+)</text>
        <dbReference type="Rhea" id="RHEA:50776"/>
        <dbReference type="ChEBI" id="CHEBI:15378"/>
        <dbReference type="ChEBI" id="CHEBI:28913"/>
        <dbReference type="ChEBI" id="CHEBI:57783"/>
        <dbReference type="ChEBI" id="CHEBI:58349"/>
        <dbReference type="ChEBI" id="CHEBI:88528"/>
    </reaction>
    <physiologicalReaction direction="right-to-left" evidence="34">
        <dbReference type="Rhea" id="RHEA:50778"/>
    </physiologicalReaction>
</comment>
<comment type="catalytic activity">
    <reaction evidence="27">
        <text>13,14-dihydro-15-oxo-PGF2alpha + NADP(+) = 15-oxoprostaglandin F2alpha + NADPH + H(+)</text>
        <dbReference type="Rhea" id="RHEA:50588"/>
        <dbReference type="ChEBI" id="CHEBI:15378"/>
        <dbReference type="ChEBI" id="CHEBI:57783"/>
        <dbReference type="ChEBI" id="CHEBI:58349"/>
        <dbReference type="ChEBI" id="CHEBI:133374"/>
        <dbReference type="ChEBI" id="CHEBI:133409"/>
    </reaction>
    <physiologicalReaction direction="right-to-left" evidence="27">
        <dbReference type="Rhea" id="RHEA:50590"/>
    </physiologicalReaction>
</comment>
<evidence type="ECO:0000256" key="2">
    <source>
        <dbReference type="ARBA" id="ARBA00010460"/>
    </source>
</evidence>
<evidence type="ECO:0000256" key="34">
    <source>
        <dbReference type="ARBA" id="ARBA00049368"/>
    </source>
</evidence>
<keyword evidence="15" id="KW-0379">Hydroxylation</keyword>
<comment type="catalytic activity">
    <reaction evidence="30">
        <text>6-trans-leukotriene B4 + NADP(+) = 12-oxo-(5S)-hydroxy-(6E,8E,10E,14Z)-eicosatetraenoate + NADPH + H(+)</text>
        <dbReference type="Rhea" id="RHEA:51204"/>
        <dbReference type="ChEBI" id="CHEBI:15378"/>
        <dbReference type="ChEBI" id="CHEBI:57783"/>
        <dbReference type="ChEBI" id="CHEBI:58349"/>
        <dbReference type="ChEBI" id="CHEBI:90723"/>
        <dbReference type="ChEBI" id="CHEBI:133974"/>
    </reaction>
    <physiologicalReaction direction="left-to-right" evidence="30">
        <dbReference type="Rhea" id="RHEA:51205"/>
    </physiologicalReaction>
</comment>
<evidence type="ECO:0000256" key="27">
    <source>
        <dbReference type="ARBA" id="ARBA00048290"/>
    </source>
</evidence>
<dbReference type="InterPro" id="IPR020843">
    <property type="entry name" value="ER"/>
</dbReference>
<accession>A0A7R8YMF0</accession>
<comment type="catalytic activity">
    <reaction evidence="24">
        <text>13,14-dihydro-15-oxo-prostaglandin F1alpha + NADP(+) = 15-oxoprostaglandin F1alpha + NADPH + H(+)</text>
        <dbReference type="Rhea" id="RHEA:50592"/>
        <dbReference type="ChEBI" id="CHEBI:15378"/>
        <dbReference type="ChEBI" id="CHEBI:57783"/>
        <dbReference type="ChEBI" id="CHEBI:58349"/>
        <dbReference type="ChEBI" id="CHEBI:79072"/>
        <dbReference type="ChEBI" id="CHEBI:133411"/>
    </reaction>
    <physiologicalReaction direction="right-to-left" evidence="24">
        <dbReference type="Rhea" id="RHEA:50594"/>
    </physiologicalReaction>
</comment>
<keyword evidence="11" id="KW-0521">NADP</keyword>
<keyword evidence="9" id="KW-0597">Phosphoprotein</keyword>
<dbReference type="AlphaFoldDB" id="A0A7R8YMF0"/>
<dbReference type="EMBL" id="LR899009">
    <property type="protein sequence ID" value="CAD7078561.1"/>
    <property type="molecule type" value="Genomic_DNA"/>
</dbReference>
<keyword evidence="37" id="KW-1185">Reference proteome</keyword>
<dbReference type="InterPro" id="IPR041694">
    <property type="entry name" value="ADH_N_2"/>
</dbReference>
<evidence type="ECO:0000256" key="28">
    <source>
        <dbReference type="ARBA" id="ARBA00048387"/>
    </source>
</evidence>
<dbReference type="SUPFAM" id="SSF51735">
    <property type="entry name" value="NAD(P)-binding Rossmann-fold domains"/>
    <property type="match status" value="1"/>
</dbReference>
<protein>
    <recommendedName>
        <fullName evidence="6">Prostaglandin reductase 1</fullName>
        <ecNumber evidence="4">1.3.1.48</ecNumber>
        <ecNumber evidence="5">1.3.1.74</ecNumber>
    </recommendedName>
    <alternativeName>
        <fullName evidence="19">15-oxoprostaglandin 13-reductase</fullName>
    </alternativeName>
    <alternativeName>
        <fullName evidence="17">Dithiolethione-inducible gene 1 protein</fullName>
    </alternativeName>
    <alternativeName>
        <fullName evidence="16">Leukotriene B4 12-hydroxydehydrogenase</fullName>
    </alternativeName>
    <alternativeName>
        <fullName evidence="18">NAD(P)H-dependent alkenal/one oxidoreductase</fullName>
    </alternativeName>
</protein>
<evidence type="ECO:0000256" key="21">
    <source>
        <dbReference type="ARBA" id="ARBA00047617"/>
    </source>
</evidence>
<evidence type="ECO:0000259" key="35">
    <source>
        <dbReference type="SMART" id="SM00829"/>
    </source>
</evidence>
<comment type="subunit">
    <text evidence="3">Monomer or homodimer.</text>
</comment>
<comment type="catalytic activity">
    <reaction evidence="21">
        <text>decanal + NADP(+) = (2E)-decenal + NADPH + H(+)</text>
        <dbReference type="Rhea" id="RHEA:50612"/>
        <dbReference type="ChEBI" id="CHEBI:15378"/>
        <dbReference type="ChEBI" id="CHEBI:31457"/>
        <dbReference type="ChEBI" id="CHEBI:57783"/>
        <dbReference type="ChEBI" id="CHEBI:58349"/>
        <dbReference type="ChEBI" id="CHEBI:133455"/>
    </reaction>
    <physiologicalReaction direction="right-to-left" evidence="21">
        <dbReference type="Rhea" id="RHEA:50614"/>
    </physiologicalReaction>
</comment>
<evidence type="ECO:0000256" key="25">
    <source>
        <dbReference type="ARBA" id="ARBA00047903"/>
    </source>
</evidence>
<dbReference type="InterPro" id="IPR011032">
    <property type="entry name" value="GroES-like_sf"/>
</dbReference>
<evidence type="ECO:0000256" key="15">
    <source>
        <dbReference type="ARBA" id="ARBA00023278"/>
    </source>
</evidence>
<sequence>MVIAKKIIYAKRFEGEPTPSNFRLETEELPALGSGEILCEAEYLSVDPYMRPYMSRFPVNSVMIGGQVAKVIESNNPKYPVGSHVFGYFGWRSHTVVKPSEGTVENSMNPDEVTRLDDFEGLPYSLGIGYLGMPGSTAYFGFLELCKPKAGEVVVVTGAAGAVGSLVGQIARIKGCKVIGFAGSDEKCTWLKEELGFDYAFNYKTCDVGKSLNEAAPTGVDCYFDNVGGEISSVIISKMNKYGRISVCGSISGYNDTKIRLAPVVQPSFIFNELKMEGFLVHRWKDRFPEAVKAVRDWIKDGKVKYRETATKGFENMPQAFMDMLKGKNLGKAVVQA</sequence>
<dbReference type="Proteomes" id="UP000594454">
    <property type="component" value="Chromosome 1"/>
</dbReference>
<dbReference type="FunFam" id="3.40.50.720:FF:000121">
    <property type="entry name" value="Prostaglandin reductase 2"/>
    <property type="match status" value="1"/>
</dbReference>
<evidence type="ECO:0000256" key="23">
    <source>
        <dbReference type="ARBA" id="ARBA00047871"/>
    </source>
</evidence>
<keyword evidence="8" id="KW-0644">Prostaglandin metabolism</keyword>
<evidence type="ECO:0000256" key="16">
    <source>
        <dbReference type="ARBA" id="ARBA00031851"/>
    </source>
</evidence>
<dbReference type="Pfam" id="PF00107">
    <property type="entry name" value="ADH_zinc_N"/>
    <property type="match status" value="1"/>
</dbReference>
<dbReference type="Gene3D" id="3.90.180.10">
    <property type="entry name" value="Medium-chain alcohol dehydrogenases, catalytic domain"/>
    <property type="match status" value="1"/>
</dbReference>
<comment type="catalytic activity">
    <reaction evidence="23">
        <text>leukotriene B4 + NADP(+) = 12-oxo-leukotriene B4 + NADPH + H(+)</text>
        <dbReference type="Rhea" id="RHEA:50608"/>
        <dbReference type="ChEBI" id="CHEBI:15378"/>
        <dbReference type="ChEBI" id="CHEBI:57461"/>
        <dbReference type="ChEBI" id="CHEBI:57783"/>
        <dbReference type="ChEBI" id="CHEBI:58349"/>
        <dbReference type="ChEBI" id="CHEBI:133309"/>
    </reaction>
    <physiologicalReaction direction="left-to-right" evidence="23">
        <dbReference type="Rhea" id="RHEA:50609"/>
    </physiologicalReaction>
</comment>
<comment type="catalytic activity">
    <reaction evidence="31">
        <text>(5S,12S)-dihydroxy-(6E,10E,12E,14Z)-eicosatetraenoate + NADP(+) = 12-oxo-(5S)-hydroxy-(6E,8E,10E,14Z)-eicosatetraenoate + NADPH + H(+)</text>
        <dbReference type="Rhea" id="RHEA:51212"/>
        <dbReference type="ChEBI" id="CHEBI:15378"/>
        <dbReference type="ChEBI" id="CHEBI:57783"/>
        <dbReference type="ChEBI" id="CHEBI:58349"/>
        <dbReference type="ChEBI" id="CHEBI:133974"/>
        <dbReference type="ChEBI" id="CHEBI:133975"/>
    </reaction>
    <physiologicalReaction direction="left-to-right" evidence="31">
        <dbReference type="Rhea" id="RHEA:51213"/>
    </physiologicalReaction>
</comment>
<evidence type="ECO:0000256" key="18">
    <source>
        <dbReference type="ARBA" id="ARBA00032297"/>
    </source>
</evidence>
<comment type="catalytic activity">
    <reaction evidence="22">
        <text>pentan-2-one + NADP(+) = (E)-pent-3-en-2-one + NADPH + H(+)</text>
        <dbReference type="Rhea" id="RHEA:50788"/>
        <dbReference type="ChEBI" id="CHEBI:15378"/>
        <dbReference type="ChEBI" id="CHEBI:16472"/>
        <dbReference type="ChEBI" id="CHEBI:57783"/>
        <dbReference type="ChEBI" id="CHEBI:58349"/>
        <dbReference type="ChEBI" id="CHEBI:145276"/>
    </reaction>
    <physiologicalReaction direction="right-to-left" evidence="22">
        <dbReference type="Rhea" id="RHEA:50790"/>
    </physiologicalReaction>
</comment>
<evidence type="ECO:0000256" key="24">
    <source>
        <dbReference type="ARBA" id="ARBA00047878"/>
    </source>
</evidence>
<dbReference type="EC" id="1.3.1.48" evidence="4"/>
<comment type="catalytic activity">
    <reaction evidence="26">
        <text>nonan-2-one + NADP(+) = (3E)-nonen-2-one + NADPH + H(+)</text>
        <dbReference type="Rhea" id="RHEA:50616"/>
        <dbReference type="ChEBI" id="CHEBI:15378"/>
        <dbReference type="ChEBI" id="CHEBI:57783"/>
        <dbReference type="ChEBI" id="CHEBI:58349"/>
        <dbReference type="ChEBI" id="CHEBI:77927"/>
        <dbReference type="ChEBI" id="CHEBI:133457"/>
    </reaction>
    <physiologicalReaction direction="right-to-left" evidence="26">
        <dbReference type="Rhea" id="RHEA:50618"/>
    </physiologicalReaction>
</comment>
<gene>
    <name evidence="36" type="ORF">HERILL_LOCUS1820</name>
</gene>
<evidence type="ECO:0000256" key="1">
    <source>
        <dbReference type="ARBA" id="ARBA00004496"/>
    </source>
</evidence>
<comment type="catalytic activity">
    <reaction evidence="32">
        <text>13,14-dihydro-15-oxo-prostaglandin E1 + NADP(+) = 15-oxoprostaglandin E1 + NADPH + H(+)</text>
        <dbReference type="Rhea" id="RHEA:50584"/>
        <dbReference type="ChEBI" id="CHEBI:15378"/>
        <dbReference type="ChEBI" id="CHEBI:57401"/>
        <dbReference type="ChEBI" id="CHEBI:57783"/>
        <dbReference type="ChEBI" id="CHEBI:58349"/>
        <dbReference type="ChEBI" id="CHEBI:133408"/>
    </reaction>
    <physiologicalReaction direction="right-to-left" evidence="32">
        <dbReference type="Rhea" id="RHEA:50586"/>
    </physiologicalReaction>
</comment>
<name>A0A7R8YMF0_HERIL</name>
<evidence type="ECO:0000256" key="6">
    <source>
        <dbReference type="ARBA" id="ARBA00020651"/>
    </source>
</evidence>
<keyword evidence="10" id="KW-0276">Fatty acid metabolism</keyword>
<comment type="catalytic activity">
    <reaction evidence="28">
        <text>4-hydroxynonanal + NADP(+) = (E)-4-hydroxynon-2-enal + NADPH + H(+)</text>
        <dbReference type="Rhea" id="RHEA:64736"/>
        <dbReference type="ChEBI" id="CHEBI:15378"/>
        <dbReference type="ChEBI" id="CHEBI:57783"/>
        <dbReference type="ChEBI" id="CHEBI:58349"/>
        <dbReference type="ChEBI" id="CHEBI:58968"/>
        <dbReference type="ChEBI" id="CHEBI:156112"/>
    </reaction>
    <physiologicalReaction direction="right-to-left" evidence="28">
        <dbReference type="Rhea" id="RHEA:64738"/>
    </physiologicalReaction>
</comment>
<dbReference type="OMA" id="WMSDIPQ"/>